<dbReference type="GO" id="GO:0006412">
    <property type="term" value="P:translation"/>
    <property type="evidence" value="ECO:0007669"/>
    <property type="project" value="UniProtKB-UniRule"/>
</dbReference>
<dbReference type="GO" id="GO:0019843">
    <property type="term" value="F:rRNA binding"/>
    <property type="evidence" value="ECO:0007669"/>
    <property type="project" value="UniProtKB-UniRule"/>
</dbReference>
<dbReference type="EMBL" id="JACHGW010000002">
    <property type="protein sequence ID" value="MBB6051040.1"/>
    <property type="molecule type" value="Genomic_DNA"/>
</dbReference>
<dbReference type="SUPFAM" id="SSF54189">
    <property type="entry name" value="Ribosomal proteins S24e, L23 and L15e"/>
    <property type="match status" value="1"/>
</dbReference>
<dbReference type="Gene3D" id="3.30.70.330">
    <property type="match status" value="1"/>
</dbReference>
<comment type="function">
    <text evidence="6">One of the early assembly proteins it binds 23S rRNA. One of the proteins that surrounds the polypeptide exit tunnel on the outside of the ribosome. Forms the main docking site for trigger factor binding to the ribosome.</text>
</comment>
<dbReference type="Pfam" id="PF00276">
    <property type="entry name" value="Ribosomal_L23"/>
    <property type="match status" value="1"/>
</dbReference>
<name>A0A7W9SRC8_ARMRO</name>
<accession>A0A7W9SRC8</accession>
<dbReference type="RefSeq" id="WP_184197105.1">
    <property type="nucleotide sequence ID" value="NZ_JACHGW010000002.1"/>
</dbReference>
<proteinExistence type="inferred from homology"/>
<evidence type="ECO:0000313" key="9">
    <source>
        <dbReference type="Proteomes" id="UP000520814"/>
    </source>
</evidence>
<dbReference type="InterPro" id="IPR001014">
    <property type="entry name" value="Ribosomal_uL23_CS"/>
</dbReference>
<evidence type="ECO:0000256" key="7">
    <source>
        <dbReference type="RuleBase" id="RU003934"/>
    </source>
</evidence>
<keyword evidence="3 6" id="KW-0694">RNA-binding</keyword>
<evidence type="ECO:0000256" key="5">
    <source>
        <dbReference type="ARBA" id="ARBA00023274"/>
    </source>
</evidence>
<gene>
    <name evidence="6" type="primary">rplW</name>
    <name evidence="8" type="ORF">HNQ39_002831</name>
</gene>
<evidence type="ECO:0000256" key="2">
    <source>
        <dbReference type="ARBA" id="ARBA00022730"/>
    </source>
</evidence>
<evidence type="ECO:0000256" key="3">
    <source>
        <dbReference type="ARBA" id="ARBA00022884"/>
    </source>
</evidence>
<dbReference type="GO" id="GO:0003735">
    <property type="term" value="F:structural constituent of ribosome"/>
    <property type="evidence" value="ECO:0007669"/>
    <property type="project" value="InterPro"/>
</dbReference>
<comment type="caution">
    <text evidence="8">The sequence shown here is derived from an EMBL/GenBank/DDBJ whole genome shotgun (WGS) entry which is preliminary data.</text>
</comment>
<keyword evidence="2 6" id="KW-0699">rRNA-binding</keyword>
<organism evidence="8 9">
    <name type="scientific">Armatimonas rosea</name>
    <dbReference type="NCBI Taxonomy" id="685828"/>
    <lineage>
        <taxon>Bacteria</taxon>
        <taxon>Bacillati</taxon>
        <taxon>Armatimonadota</taxon>
        <taxon>Armatimonadia</taxon>
        <taxon>Armatimonadales</taxon>
        <taxon>Armatimonadaceae</taxon>
        <taxon>Armatimonas</taxon>
    </lineage>
</organism>
<dbReference type="Proteomes" id="UP000520814">
    <property type="component" value="Unassembled WGS sequence"/>
</dbReference>
<keyword evidence="5 6" id="KW-0687">Ribonucleoprotein</keyword>
<reference evidence="8 9" key="1">
    <citation type="submission" date="2020-08" db="EMBL/GenBank/DDBJ databases">
        <title>Genomic Encyclopedia of Type Strains, Phase IV (KMG-IV): sequencing the most valuable type-strain genomes for metagenomic binning, comparative biology and taxonomic classification.</title>
        <authorList>
            <person name="Goeker M."/>
        </authorList>
    </citation>
    <scope>NUCLEOTIDE SEQUENCE [LARGE SCALE GENOMIC DNA]</scope>
    <source>
        <strain evidence="8 9">DSM 23562</strain>
    </source>
</reference>
<dbReference type="InterPro" id="IPR013025">
    <property type="entry name" value="Ribosomal_uL23-like"/>
</dbReference>
<evidence type="ECO:0000256" key="1">
    <source>
        <dbReference type="ARBA" id="ARBA00006700"/>
    </source>
</evidence>
<evidence type="ECO:0000313" key="8">
    <source>
        <dbReference type="EMBL" id="MBB6051040.1"/>
    </source>
</evidence>
<protein>
    <recommendedName>
        <fullName evidence="6">Large ribosomal subunit protein uL23</fullName>
    </recommendedName>
</protein>
<dbReference type="GO" id="GO:0005840">
    <property type="term" value="C:ribosome"/>
    <property type="evidence" value="ECO:0007669"/>
    <property type="project" value="UniProtKB-KW"/>
</dbReference>
<sequence length="106" mass="11753">MPGIYEIIERPIITEKSLTMNGERKYAFAVHPDANKFQIRQAVETLFTDGDGDGKLTVTAVNTMIVKGKIKRYRVFGRSSVSKTPGYKKAVVTLAEGQSIQLFEGV</sequence>
<evidence type="ECO:0000256" key="6">
    <source>
        <dbReference type="HAMAP-Rule" id="MF_01369"/>
    </source>
</evidence>
<comment type="similarity">
    <text evidence="1 6 7">Belongs to the universal ribosomal protein uL23 family.</text>
</comment>
<dbReference type="PROSITE" id="PS00050">
    <property type="entry name" value="RIBOSOMAL_L23"/>
    <property type="match status" value="1"/>
</dbReference>
<comment type="subunit">
    <text evidence="6">Part of the 50S ribosomal subunit. Contacts protein L29, and trigger factor when it is bound to the ribosome.</text>
</comment>
<dbReference type="HAMAP" id="MF_01369_B">
    <property type="entry name" value="Ribosomal_uL23_B"/>
    <property type="match status" value="1"/>
</dbReference>
<keyword evidence="9" id="KW-1185">Reference proteome</keyword>
<keyword evidence="4 6" id="KW-0689">Ribosomal protein</keyword>
<evidence type="ECO:0000256" key="4">
    <source>
        <dbReference type="ARBA" id="ARBA00022980"/>
    </source>
</evidence>
<dbReference type="NCBIfam" id="NF004363">
    <property type="entry name" value="PRK05738.2-4"/>
    <property type="match status" value="1"/>
</dbReference>
<dbReference type="GO" id="GO:1990904">
    <property type="term" value="C:ribonucleoprotein complex"/>
    <property type="evidence" value="ECO:0007669"/>
    <property type="project" value="UniProtKB-KW"/>
</dbReference>
<dbReference type="InterPro" id="IPR012677">
    <property type="entry name" value="Nucleotide-bd_a/b_plait_sf"/>
</dbReference>
<dbReference type="AlphaFoldDB" id="A0A7W9SRC8"/>
<dbReference type="InterPro" id="IPR012678">
    <property type="entry name" value="Ribosomal_uL23/eL15/eS24_sf"/>
</dbReference>